<evidence type="ECO:0000256" key="1">
    <source>
        <dbReference type="SAM" id="MobiDB-lite"/>
    </source>
</evidence>
<dbReference type="EMBL" id="PYLS01000005">
    <property type="protein sequence ID" value="PST83309.1"/>
    <property type="molecule type" value="Genomic_DNA"/>
</dbReference>
<dbReference type="OrthoDB" id="799522at2"/>
<sequence length="178" mass="21372">MNLGKVLYVHTNAFIMKKLWVMLLIGLGSLASSEVHAQVSINVNIGTAPTWLPAGYNRVNYYYLPDIDTYYYVPKRQYVYMNRGHWVRSHYVPARHRGYNFHRARKVVYHGNPYNSYRTQKVYYKSYKHPKHYRSSHSGYYGRSSREYYRHSKTYYRSSGRDHGRAYKRGPHMDRIIR</sequence>
<organism evidence="2 3">
    <name type="scientific">Pedobacter yulinensis</name>
    <dbReference type="NCBI Taxonomy" id="2126353"/>
    <lineage>
        <taxon>Bacteria</taxon>
        <taxon>Pseudomonadati</taxon>
        <taxon>Bacteroidota</taxon>
        <taxon>Sphingobacteriia</taxon>
        <taxon>Sphingobacteriales</taxon>
        <taxon>Sphingobacteriaceae</taxon>
        <taxon>Pedobacter</taxon>
    </lineage>
</organism>
<protein>
    <submittedName>
        <fullName evidence="2">Uncharacterized protein</fullName>
    </submittedName>
</protein>
<comment type="caution">
    <text evidence="2">The sequence shown here is derived from an EMBL/GenBank/DDBJ whole genome shotgun (WGS) entry which is preliminary data.</text>
</comment>
<proteinExistence type="predicted"/>
<gene>
    <name evidence="2" type="ORF">C7T94_12060</name>
</gene>
<reference evidence="2 3" key="1">
    <citation type="submission" date="2018-03" db="EMBL/GenBank/DDBJ databases">
        <authorList>
            <person name="Keele B.F."/>
        </authorList>
    </citation>
    <scope>NUCLEOTIDE SEQUENCE [LARGE SCALE GENOMIC DNA]</scope>
    <source>
        <strain evidence="2 3">YL28-9</strain>
    </source>
</reference>
<name>A0A2T3HLK7_9SPHI</name>
<feature type="region of interest" description="Disordered" evidence="1">
    <location>
        <begin position="159"/>
        <end position="178"/>
    </location>
</feature>
<evidence type="ECO:0000313" key="3">
    <source>
        <dbReference type="Proteomes" id="UP000240912"/>
    </source>
</evidence>
<accession>A0A2T3HLK7</accession>
<keyword evidence="3" id="KW-1185">Reference proteome</keyword>
<dbReference type="Proteomes" id="UP000240912">
    <property type="component" value="Unassembled WGS sequence"/>
</dbReference>
<dbReference type="AlphaFoldDB" id="A0A2T3HLK7"/>
<evidence type="ECO:0000313" key="2">
    <source>
        <dbReference type="EMBL" id="PST83309.1"/>
    </source>
</evidence>